<evidence type="ECO:0000313" key="3">
    <source>
        <dbReference type="Proteomes" id="UP000515873"/>
    </source>
</evidence>
<keyword evidence="1" id="KW-0472">Membrane</keyword>
<dbReference type="Proteomes" id="UP000515873">
    <property type="component" value="Chromosome"/>
</dbReference>
<dbReference type="InterPro" id="IPR012902">
    <property type="entry name" value="N_methyl_site"/>
</dbReference>
<dbReference type="GO" id="GO:0043683">
    <property type="term" value="P:type IV pilus assembly"/>
    <property type="evidence" value="ECO:0007669"/>
    <property type="project" value="InterPro"/>
</dbReference>
<dbReference type="KEGG" id="dtl:H8F01_14670"/>
<dbReference type="Pfam" id="PF16074">
    <property type="entry name" value="PilW"/>
    <property type="match status" value="1"/>
</dbReference>
<protein>
    <submittedName>
        <fullName evidence="2">PilW family protein</fullName>
    </submittedName>
</protein>
<organism evidence="2 3">
    <name type="scientific">Dyella telluris</name>
    <dbReference type="NCBI Taxonomy" id="2763498"/>
    <lineage>
        <taxon>Bacteria</taxon>
        <taxon>Pseudomonadati</taxon>
        <taxon>Pseudomonadota</taxon>
        <taxon>Gammaproteobacteria</taxon>
        <taxon>Lysobacterales</taxon>
        <taxon>Rhodanobacteraceae</taxon>
        <taxon>Dyella</taxon>
    </lineage>
</organism>
<evidence type="ECO:0000313" key="2">
    <source>
        <dbReference type="EMBL" id="QNK00349.1"/>
    </source>
</evidence>
<keyword evidence="3" id="KW-1185">Reference proteome</keyword>
<sequence>MTRRPDIFRPSRRVCGTTPLSQRGLSLIELMVAMAIGLVMLATLASLYASNSKTHNEFSKTSAQVENGRFAIQSIEQDVAQSGFYGRASLVASSPSYIDPDPCATAKTLLGFSASPTLTLPNGVVGMVYGAAVPSCLSSYNVAPNSEILIVRYASGDASASVDTTNYFLQLSQCSQDLAPLAFDTAASAFTLQTLACNGTKAEIRKYVERIYFLSTCDTCTPNSDNIPTLKVAELSNGALVVSSLVQGIQDIHYSYGIDRDQNGSPDCYVDDPTIDNTANCGTISPTYSWVNPVTNWYNVTAVRVSVLARNVDPTVGWTDTRSYSIGRTVVDGGAVADGPYNDTYKRHVYTTLARVWNTGGLREMQ</sequence>
<dbReference type="InterPro" id="IPR032092">
    <property type="entry name" value="PilW"/>
</dbReference>
<name>A0A7G8Q0P1_9GAMM</name>
<dbReference type="RefSeq" id="WP_187055828.1">
    <property type="nucleotide sequence ID" value="NZ_CP060412.1"/>
</dbReference>
<feature type="transmembrane region" description="Helical" evidence="1">
    <location>
        <begin position="27"/>
        <end position="49"/>
    </location>
</feature>
<dbReference type="AlphaFoldDB" id="A0A7G8Q0P1"/>
<proteinExistence type="predicted"/>
<dbReference type="EMBL" id="CP060412">
    <property type="protein sequence ID" value="QNK00349.1"/>
    <property type="molecule type" value="Genomic_DNA"/>
</dbReference>
<dbReference type="Pfam" id="PF07963">
    <property type="entry name" value="N_methyl"/>
    <property type="match status" value="1"/>
</dbReference>
<reference evidence="2 3" key="1">
    <citation type="submission" date="2020-08" db="EMBL/GenBank/DDBJ databases">
        <title>Dyella sp. G9 isolated from forest soil.</title>
        <authorList>
            <person name="Fu J."/>
            <person name="Qiu L."/>
        </authorList>
    </citation>
    <scope>NUCLEOTIDE SEQUENCE [LARGE SCALE GENOMIC DNA]</scope>
    <source>
        <strain evidence="2 3">G9</strain>
    </source>
</reference>
<keyword evidence="1" id="KW-0812">Transmembrane</keyword>
<dbReference type="PROSITE" id="PS00409">
    <property type="entry name" value="PROKAR_NTER_METHYL"/>
    <property type="match status" value="1"/>
</dbReference>
<keyword evidence="1" id="KW-1133">Transmembrane helix</keyword>
<evidence type="ECO:0000256" key="1">
    <source>
        <dbReference type="SAM" id="Phobius"/>
    </source>
</evidence>
<dbReference type="NCBIfam" id="TIGR02532">
    <property type="entry name" value="IV_pilin_GFxxxE"/>
    <property type="match status" value="1"/>
</dbReference>
<accession>A0A7G8Q0P1</accession>
<gene>
    <name evidence="2" type="ORF">H8F01_14670</name>
</gene>